<dbReference type="InterPro" id="IPR055259">
    <property type="entry name" value="YkvP/CgeB_Glyco_trans-like"/>
</dbReference>
<dbReference type="Pfam" id="PF13524">
    <property type="entry name" value="Glyco_trans_1_2"/>
    <property type="match status" value="1"/>
</dbReference>
<dbReference type="GO" id="GO:0016740">
    <property type="term" value="F:transferase activity"/>
    <property type="evidence" value="ECO:0007669"/>
    <property type="project" value="UniProtKB-KW"/>
</dbReference>
<accession>A0A5C6S904</accession>
<protein>
    <submittedName>
        <fullName evidence="2">Glycosyltransferase</fullName>
    </submittedName>
</protein>
<keyword evidence="2" id="KW-0808">Transferase</keyword>
<name>A0A5C6S904_9RHOB</name>
<dbReference type="Gene3D" id="3.40.50.150">
    <property type="entry name" value="Vaccinia Virus protein VP39"/>
    <property type="match status" value="1"/>
</dbReference>
<dbReference type="SUPFAM" id="SSF53756">
    <property type="entry name" value="UDP-Glycosyltransferase/glycogen phosphorylase"/>
    <property type="match status" value="1"/>
</dbReference>
<dbReference type="Pfam" id="PF13489">
    <property type="entry name" value="Methyltransf_23"/>
    <property type="match status" value="1"/>
</dbReference>
<dbReference type="Gene3D" id="3.40.50.2000">
    <property type="entry name" value="Glycogen Phosphorylase B"/>
    <property type="match status" value="1"/>
</dbReference>
<reference evidence="2 3" key="1">
    <citation type="submission" date="2019-08" db="EMBL/GenBank/DDBJ databases">
        <authorList>
            <person name="Ye J."/>
        </authorList>
    </citation>
    <scope>NUCLEOTIDE SEQUENCE [LARGE SCALE GENOMIC DNA]</scope>
    <source>
        <strain evidence="2 3">TK008</strain>
    </source>
</reference>
<sequence>MPLTLPRKNGFYLLKRQADWLKGTEIAGPAASGQTTAPDQDYLAALVALMPLSAREILICGEAALAQDYRARNPAARLTGFGLTGKAATDADVPAFDRFIAGDPAKLSKARLAADAPGYDLAVLSGTLGRMAEPAALLRRLFGLIRPGGSLVVANRNSGHWRDLARLIEGRAVGHDGVSHDELEQLLTRAGFTMMRARALRDKDRSEGADFWLPALEGLAQNAGLDSAKQRSRARTLHYLAVATRPEKGALVAPPLPVHMVELAQKMDVRTHIPARALDAEPALHVTTSAKRIDLPDFGPRGGLMVVQRPRISDPERILNVVADCQRRGIVLIIEYDDDPSLVARVLPREDVPEIYARNMALAHAVQTSTEVLARQFARANPEVMVMPNCAETLAPARTHSAGPMRVLFAALNRTRTADMAGLLAPAIDALGDALSFDVIHDRQFFDALPTERKQFHPLMDYADYLDLVGQADVSLMPLEGLPEELGKSDVKWVEAASRGAVAIASPAVYGETIRHGENGFLAQTPQDWPDLLISLAADPELRSRIAAAARAEVAQGRMMADQVGKRRDWYLELFARRAELFEAAIGRSPALAERLRAG</sequence>
<dbReference type="Proteomes" id="UP000321562">
    <property type="component" value="Unassembled WGS sequence"/>
</dbReference>
<keyword evidence="3" id="KW-1185">Reference proteome</keyword>
<feature type="domain" description="Spore protein YkvP/CgeB glycosyl transferase-like" evidence="1">
    <location>
        <begin position="436"/>
        <end position="556"/>
    </location>
</feature>
<evidence type="ECO:0000313" key="2">
    <source>
        <dbReference type="EMBL" id="TXB70592.1"/>
    </source>
</evidence>
<dbReference type="AlphaFoldDB" id="A0A5C6S904"/>
<evidence type="ECO:0000259" key="1">
    <source>
        <dbReference type="Pfam" id="PF13524"/>
    </source>
</evidence>
<gene>
    <name evidence="2" type="ORF">FQV27_01595</name>
</gene>
<dbReference type="SUPFAM" id="SSF53335">
    <property type="entry name" value="S-adenosyl-L-methionine-dependent methyltransferases"/>
    <property type="match status" value="1"/>
</dbReference>
<organism evidence="2 3">
    <name type="scientific">Paracoccus aurantiacus</name>
    <dbReference type="NCBI Taxonomy" id="2599412"/>
    <lineage>
        <taxon>Bacteria</taxon>
        <taxon>Pseudomonadati</taxon>
        <taxon>Pseudomonadota</taxon>
        <taxon>Alphaproteobacteria</taxon>
        <taxon>Rhodobacterales</taxon>
        <taxon>Paracoccaceae</taxon>
        <taxon>Paracoccus</taxon>
    </lineage>
</organism>
<dbReference type="OrthoDB" id="9790710at2"/>
<proteinExistence type="predicted"/>
<evidence type="ECO:0000313" key="3">
    <source>
        <dbReference type="Proteomes" id="UP000321562"/>
    </source>
</evidence>
<comment type="caution">
    <text evidence="2">The sequence shown here is derived from an EMBL/GenBank/DDBJ whole genome shotgun (WGS) entry which is preliminary data.</text>
</comment>
<dbReference type="InterPro" id="IPR029063">
    <property type="entry name" value="SAM-dependent_MTases_sf"/>
</dbReference>
<dbReference type="EMBL" id="VOPL01000001">
    <property type="protein sequence ID" value="TXB70592.1"/>
    <property type="molecule type" value="Genomic_DNA"/>
</dbReference>